<protein>
    <recommendedName>
        <fullName evidence="4">ECF transporter S component</fullName>
    </recommendedName>
</protein>
<feature type="transmembrane region" description="Helical" evidence="1">
    <location>
        <begin position="93"/>
        <end position="114"/>
    </location>
</feature>
<dbReference type="EMBL" id="CP122979">
    <property type="protein sequence ID" value="WGI37048.1"/>
    <property type="molecule type" value="Genomic_DNA"/>
</dbReference>
<feature type="transmembrane region" description="Helical" evidence="1">
    <location>
        <begin position="69"/>
        <end position="87"/>
    </location>
</feature>
<feature type="transmembrane region" description="Helical" evidence="1">
    <location>
        <begin position="156"/>
        <end position="183"/>
    </location>
</feature>
<keyword evidence="3" id="KW-1185">Reference proteome</keyword>
<feature type="transmembrane region" description="Helical" evidence="1">
    <location>
        <begin position="46"/>
        <end position="64"/>
    </location>
</feature>
<keyword evidence="1" id="KW-0812">Transmembrane</keyword>
<dbReference type="RefSeq" id="WP_280102351.1">
    <property type="nucleotide sequence ID" value="NZ_CP122979.1"/>
</dbReference>
<evidence type="ECO:0000313" key="3">
    <source>
        <dbReference type="Proteomes" id="UP001179842"/>
    </source>
</evidence>
<organism evidence="2 3">
    <name type="scientific">Mesomycoplasma lagogenitalium</name>
    <dbReference type="NCBI Taxonomy" id="171286"/>
    <lineage>
        <taxon>Bacteria</taxon>
        <taxon>Bacillati</taxon>
        <taxon>Mycoplasmatota</taxon>
        <taxon>Mycoplasmoidales</taxon>
        <taxon>Metamycoplasmataceae</taxon>
        <taxon>Mesomycoplasma</taxon>
    </lineage>
</organism>
<proteinExistence type="predicted"/>
<keyword evidence="1" id="KW-1133">Transmembrane helix</keyword>
<dbReference type="Gene3D" id="1.10.1760.20">
    <property type="match status" value="1"/>
</dbReference>
<accession>A0ABY8LWV1</accession>
<evidence type="ECO:0008006" key="4">
    <source>
        <dbReference type="Google" id="ProtNLM"/>
    </source>
</evidence>
<reference evidence="2" key="1">
    <citation type="submission" date="2023-04" db="EMBL/GenBank/DDBJ databases">
        <title>Completed genome of Mycoplasma lagogenitalium type strain 12MS.</title>
        <authorList>
            <person name="Spergser J."/>
        </authorList>
    </citation>
    <scope>NUCLEOTIDE SEQUENCE</scope>
    <source>
        <strain evidence="2">12MS</strain>
    </source>
</reference>
<feature type="transmembrane region" description="Helical" evidence="1">
    <location>
        <begin position="7"/>
        <end position="26"/>
    </location>
</feature>
<feature type="transmembrane region" description="Helical" evidence="1">
    <location>
        <begin position="121"/>
        <end position="144"/>
    </location>
</feature>
<name>A0ABY8LWV1_9BACT</name>
<sequence>MKKQISIKKLVIISVVLSLVIFSKFIEMIVPDLPNGLGNIFKLSEIILFMSAIIFGFSVAFVAINIYLIIIAPIFSGFFLSGIFYIDGITNQIAIYFLDYFIPLNFLTFIAFFNSKKSKQIFFYAYLIIFIILLSHTISGYVFFKNYLNPVIKNELFYFLLSFGLNLLGYIILFIGLPLYCWCSLNLKNKILKDHILKNQYL</sequence>
<keyword evidence="1" id="KW-0472">Membrane</keyword>
<gene>
    <name evidence="2" type="ORF">QEG99_02075</name>
</gene>
<evidence type="ECO:0000313" key="2">
    <source>
        <dbReference type="EMBL" id="WGI37048.1"/>
    </source>
</evidence>
<dbReference type="Proteomes" id="UP001179842">
    <property type="component" value="Chromosome"/>
</dbReference>
<evidence type="ECO:0000256" key="1">
    <source>
        <dbReference type="SAM" id="Phobius"/>
    </source>
</evidence>